<evidence type="ECO:0000313" key="2">
    <source>
        <dbReference type="EMBL" id="PKF31451.1"/>
    </source>
</evidence>
<feature type="chain" id="PRO_5014793555" evidence="1">
    <location>
        <begin position="24"/>
        <end position="510"/>
    </location>
</feature>
<evidence type="ECO:0000256" key="1">
    <source>
        <dbReference type="SAM" id="SignalP"/>
    </source>
</evidence>
<sequence>MKNRYLSMVFLGTIGLCSHSAYAISTTLQSMSDSELSATTGQALMSLSYIAPTDNANLMKNISGSNNIGFYKLGMEAKVELNANIKNLQLGCGGVNGAGGCDIDIKNLSLSGLPDSYDANGSPVFNSRASTDATITNPFIQFAIQNPNSASTRQVVGLQLGAAAISGLLTAGTSNSATPSTTDGIQSLSGFMQIASTTGTAVTQAATFGKGASNQTLSGYANISGLGNASFVSDPSNSKTTGITIPSMTVPFTLPSFPINGVRQTQANVQNIMANIPIIPIAPQTGCTGNITGTNLACGSGNTTWGNDQLYVDLGCNAPGAGLCGLITAVVPNTVFKMANDSSITNLKMNITFNQALSMIHNIPLTGTGGYLSLQSQKLLWPGATVAASDQNVNNLNAMSSGTDVAQPGWWMSFAEPVQLGKLNVTNPVDISSVLPQVAQMASDQLKTSPYTYVSFGSAIGALTGAPIVQQINIDLGAYTTTNPATLTLQNQQLNNQKVISNCYGSLSFC</sequence>
<gene>
    <name evidence="2" type="ORF">CW311_18290</name>
</gene>
<dbReference type="EMBL" id="PISJ01000021">
    <property type="protein sequence ID" value="PKF31451.1"/>
    <property type="molecule type" value="Genomic_DNA"/>
</dbReference>
<accession>A0A2N0WAD0</accession>
<comment type="caution">
    <text evidence="2">The sequence shown here is derived from an EMBL/GenBank/DDBJ whole genome shotgun (WGS) entry which is preliminary data.</text>
</comment>
<name>A0A2N0WAD0_9GAMM</name>
<dbReference type="Proteomes" id="UP000233553">
    <property type="component" value="Unassembled WGS sequence"/>
</dbReference>
<organism evidence="2 3">
    <name type="scientific">Acinetobacter proteolyticus</name>
    <dbReference type="NCBI Taxonomy" id="1776741"/>
    <lineage>
        <taxon>Bacteria</taxon>
        <taxon>Pseudomonadati</taxon>
        <taxon>Pseudomonadota</taxon>
        <taxon>Gammaproteobacteria</taxon>
        <taxon>Moraxellales</taxon>
        <taxon>Moraxellaceae</taxon>
        <taxon>Acinetobacter</taxon>
    </lineage>
</organism>
<evidence type="ECO:0000313" key="3">
    <source>
        <dbReference type="Proteomes" id="UP000233553"/>
    </source>
</evidence>
<protein>
    <submittedName>
        <fullName evidence="2">Uncharacterized protein</fullName>
    </submittedName>
</protein>
<dbReference type="RefSeq" id="WP_101237443.1">
    <property type="nucleotide sequence ID" value="NZ_PISJ01000021.1"/>
</dbReference>
<dbReference type="AlphaFoldDB" id="A0A2N0WAD0"/>
<reference evidence="2 3" key="1">
    <citation type="submission" date="2017-12" db="EMBL/GenBank/DDBJ databases">
        <title>Draft Genome sequences of multiple microbial strains isolated from spacecraft associated surfaces.</title>
        <authorList>
            <person name="Seuylemezian A."/>
            <person name="Vaishampayan P."/>
            <person name="Venkateswaran K."/>
        </authorList>
    </citation>
    <scope>NUCLEOTIDE SEQUENCE [LARGE SCALE GENOMIC DNA]</scope>
    <source>
        <strain evidence="2 3">2P01AA</strain>
    </source>
</reference>
<proteinExistence type="predicted"/>
<keyword evidence="1" id="KW-0732">Signal</keyword>
<feature type="signal peptide" evidence="1">
    <location>
        <begin position="1"/>
        <end position="23"/>
    </location>
</feature>